<dbReference type="AlphaFoldDB" id="A0AAE6V525"/>
<reference evidence="4" key="1">
    <citation type="submission" date="2019-12" db="EMBL/GenBank/DDBJ databases">
        <title>Complete and draft genome sequences of new strains and members of some known species of the genus Rathayibacter isolated from plants.</title>
        <authorList>
            <person name="Tarlachkov S.V."/>
            <person name="Starodumova I.P."/>
            <person name="Dorofeeva L.V."/>
            <person name="Prisyazhnaya N.V."/>
            <person name="Leyn S."/>
            <person name="Zlamal J."/>
            <person name="Elan M."/>
            <person name="Osterman A.L."/>
            <person name="Nadler S."/>
            <person name="Subbotin S.A."/>
            <person name="Evtushenko L.I."/>
        </authorList>
    </citation>
    <scope>NUCLEOTIDE SEQUENCE [LARGE SCALE GENOMIC DNA]</scope>
    <source>
        <strain evidence="4">VKM Ac-2761</strain>
    </source>
</reference>
<sequence length="165" mass="17628">MASSKKKRAQAQGSPRPPARRPVAPRTSAARDDLRTEAYRSVREVVAAGRPRRRRWDLVLSVLGCLGLGLLAVVLGYLAAILAVFPAQCEGQNFACDFDRIDWGVSIALIGPPVIALIAVGVTVVRYLVGRRAFWIPIVGFALCTGTAFLASWLVTSSIPGSALA</sequence>
<feature type="transmembrane region" description="Helical" evidence="2">
    <location>
        <begin position="58"/>
        <end position="85"/>
    </location>
</feature>
<dbReference type="EMBL" id="CP047186">
    <property type="protein sequence ID" value="QHC54322.1"/>
    <property type="molecule type" value="Genomic_DNA"/>
</dbReference>
<feature type="region of interest" description="Disordered" evidence="1">
    <location>
        <begin position="1"/>
        <end position="30"/>
    </location>
</feature>
<dbReference type="KEGG" id="rte:GSU10_00695"/>
<dbReference type="RefSeq" id="WP_132504676.1">
    <property type="nucleotide sequence ID" value="NZ_CP047186.1"/>
</dbReference>
<proteinExistence type="predicted"/>
<feature type="transmembrane region" description="Helical" evidence="2">
    <location>
        <begin position="134"/>
        <end position="155"/>
    </location>
</feature>
<keyword evidence="2" id="KW-0472">Membrane</keyword>
<dbReference type="InterPro" id="IPR046231">
    <property type="entry name" value="DUF6264"/>
</dbReference>
<dbReference type="Proteomes" id="UP000465031">
    <property type="component" value="Chromosome"/>
</dbReference>
<organism evidence="3 4">
    <name type="scientific">Rathayibacter tanaceti</name>
    <dbReference type="NCBI Taxonomy" id="1671680"/>
    <lineage>
        <taxon>Bacteria</taxon>
        <taxon>Bacillati</taxon>
        <taxon>Actinomycetota</taxon>
        <taxon>Actinomycetes</taxon>
        <taxon>Micrococcales</taxon>
        <taxon>Microbacteriaceae</taxon>
        <taxon>Rathayibacter</taxon>
    </lineage>
</organism>
<keyword evidence="2" id="KW-0812">Transmembrane</keyword>
<evidence type="ECO:0000256" key="1">
    <source>
        <dbReference type="SAM" id="MobiDB-lite"/>
    </source>
</evidence>
<evidence type="ECO:0000313" key="3">
    <source>
        <dbReference type="EMBL" id="QHC54322.1"/>
    </source>
</evidence>
<evidence type="ECO:0000313" key="4">
    <source>
        <dbReference type="Proteomes" id="UP000465031"/>
    </source>
</evidence>
<dbReference type="Pfam" id="PF19779">
    <property type="entry name" value="DUF6264"/>
    <property type="match status" value="1"/>
</dbReference>
<gene>
    <name evidence="3" type="ORF">GSU10_00695</name>
</gene>
<feature type="transmembrane region" description="Helical" evidence="2">
    <location>
        <begin position="105"/>
        <end position="129"/>
    </location>
</feature>
<accession>A0AAE6V525</accession>
<name>A0AAE6V525_9MICO</name>
<evidence type="ECO:0000256" key="2">
    <source>
        <dbReference type="SAM" id="Phobius"/>
    </source>
</evidence>
<protein>
    <submittedName>
        <fullName evidence="3">Uncharacterized protein</fullName>
    </submittedName>
</protein>
<keyword evidence="2" id="KW-1133">Transmembrane helix</keyword>